<name>A0ABV4P063_9GAMM</name>
<dbReference type="Pfam" id="PF01522">
    <property type="entry name" value="Polysacc_deac_1"/>
    <property type="match status" value="1"/>
</dbReference>
<organism evidence="3 4">
    <name type="scientific">Microbulbifer epialgicus</name>
    <dbReference type="NCBI Taxonomy" id="393907"/>
    <lineage>
        <taxon>Bacteria</taxon>
        <taxon>Pseudomonadati</taxon>
        <taxon>Pseudomonadota</taxon>
        <taxon>Gammaproteobacteria</taxon>
        <taxon>Cellvibrionales</taxon>
        <taxon>Microbulbiferaceae</taxon>
        <taxon>Microbulbifer</taxon>
    </lineage>
</organism>
<evidence type="ECO:0000313" key="3">
    <source>
        <dbReference type="EMBL" id="MFA0811429.1"/>
    </source>
</evidence>
<dbReference type="InterPro" id="IPR002509">
    <property type="entry name" value="NODB_dom"/>
</dbReference>
<feature type="chain" id="PRO_5046318956" evidence="1">
    <location>
        <begin position="21"/>
        <end position="305"/>
    </location>
</feature>
<evidence type="ECO:0000259" key="2">
    <source>
        <dbReference type="PROSITE" id="PS51677"/>
    </source>
</evidence>
<sequence length="305" mass="35673">MKNLIFTLLIWIALSSISHAKQLAITFDDAPRSANGYMDGQTRAKTLIENLKKYHIGQVAFFSNSRALNDEGMKRMQLYDNAGHLIANHTHSHPNFLETNLANYHEDFLQAHRLLKEFHNFAPYFRFPYLREGETLEKRDGMREALSKYGYKNAYITLNNYDWYIEDLFQKALREGKEVDLQRLSHMYVDVLMQSISYYDNLAIKHLGRSPKHVLLLHEMDISALFIGDLIEQLRGEGWEIISMEEAYQDPIAKYETEKPLKYNPGKIGEIALGKGQRKGLWHYTLDESYLEQRFEQEVLLLSEN</sequence>
<dbReference type="PANTHER" id="PTHR10587">
    <property type="entry name" value="GLYCOSYL TRANSFERASE-RELATED"/>
    <property type="match status" value="1"/>
</dbReference>
<dbReference type="InterPro" id="IPR050248">
    <property type="entry name" value="Polysacc_deacetylase_ArnD"/>
</dbReference>
<dbReference type="InterPro" id="IPR011330">
    <property type="entry name" value="Glyco_hydro/deAcase_b/a-brl"/>
</dbReference>
<feature type="domain" description="NodB homology" evidence="2">
    <location>
        <begin position="21"/>
        <end position="242"/>
    </location>
</feature>
<dbReference type="Proteomes" id="UP001569428">
    <property type="component" value="Unassembled WGS sequence"/>
</dbReference>
<dbReference type="Gene3D" id="3.20.20.370">
    <property type="entry name" value="Glycoside hydrolase/deacetylase"/>
    <property type="match status" value="1"/>
</dbReference>
<proteinExistence type="predicted"/>
<evidence type="ECO:0000313" key="4">
    <source>
        <dbReference type="Proteomes" id="UP001569428"/>
    </source>
</evidence>
<dbReference type="EMBL" id="JBGMEK010000020">
    <property type="protein sequence ID" value="MFA0811429.1"/>
    <property type="molecule type" value="Genomic_DNA"/>
</dbReference>
<dbReference type="PROSITE" id="PS51677">
    <property type="entry name" value="NODB"/>
    <property type="match status" value="1"/>
</dbReference>
<keyword evidence="4" id="KW-1185">Reference proteome</keyword>
<accession>A0ABV4P063</accession>
<dbReference type="SUPFAM" id="SSF88713">
    <property type="entry name" value="Glycoside hydrolase/deacetylase"/>
    <property type="match status" value="1"/>
</dbReference>
<feature type="signal peptide" evidence="1">
    <location>
        <begin position="1"/>
        <end position="20"/>
    </location>
</feature>
<comment type="caution">
    <text evidence="3">The sequence shown here is derived from an EMBL/GenBank/DDBJ whole genome shotgun (WGS) entry which is preliminary data.</text>
</comment>
<protein>
    <submittedName>
        <fullName evidence="3">Polysaccharide deacetylase family protein</fullName>
    </submittedName>
</protein>
<keyword evidence="1" id="KW-0732">Signal</keyword>
<evidence type="ECO:0000256" key="1">
    <source>
        <dbReference type="SAM" id="SignalP"/>
    </source>
</evidence>
<gene>
    <name evidence="3" type="ORF">ACCI49_10915</name>
</gene>
<dbReference type="RefSeq" id="WP_371838993.1">
    <property type="nucleotide sequence ID" value="NZ_JBGMEK010000020.1"/>
</dbReference>
<reference evidence="3 4" key="1">
    <citation type="submission" date="2024-08" db="EMBL/GenBank/DDBJ databases">
        <authorList>
            <person name="Ishaq N."/>
        </authorList>
    </citation>
    <scope>NUCLEOTIDE SEQUENCE [LARGE SCALE GENOMIC DNA]</scope>
    <source>
        <strain evidence="3 4">DSM 18651</strain>
    </source>
</reference>